<keyword evidence="6 8" id="KW-0119">Carbohydrate metabolism</keyword>
<dbReference type="eggNOG" id="ENOG502QRMS">
    <property type="taxonomic scope" value="Eukaryota"/>
</dbReference>
<organism evidence="9 10">
    <name type="scientific">Emiliania huxleyi (strain CCMP1516)</name>
    <dbReference type="NCBI Taxonomy" id="280463"/>
    <lineage>
        <taxon>Eukaryota</taxon>
        <taxon>Haptista</taxon>
        <taxon>Haptophyta</taxon>
        <taxon>Prymnesiophyceae</taxon>
        <taxon>Isochrysidales</taxon>
        <taxon>Noelaerhabdaceae</taxon>
        <taxon>Emiliania</taxon>
    </lineage>
</organism>
<keyword evidence="10" id="KW-1185">Reference proteome</keyword>
<accession>A0A0D3J4D0</accession>
<dbReference type="STRING" id="2903.R1DV31"/>
<dbReference type="InterPro" id="IPR001998">
    <property type="entry name" value="Xylose_isomerase"/>
</dbReference>
<evidence type="ECO:0000256" key="5">
    <source>
        <dbReference type="ARBA" id="ARBA00023235"/>
    </source>
</evidence>
<keyword evidence="4 8" id="KW-0479">Metal-binding</keyword>
<dbReference type="HOGENOM" id="CLU_037261_1_0_1"/>
<dbReference type="GO" id="GO:0042732">
    <property type="term" value="P:D-xylose metabolic process"/>
    <property type="evidence" value="ECO:0007669"/>
    <property type="project" value="UniProtKB-KW"/>
</dbReference>
<comment type="catalytic activity">
    <reaction evidence="7 8">
        <text>alpha-D-xylose = alpha-D-xylulofuranose</text>
        <dbReference type="Rhea" id="RHEA:22816"/>
        <dbReference type="ChEBI" id="CHEBI:28518"/>
        <dbReference type="ChEBI" id="CHEBI:188998"/>
        <dbReference type="EC" id="5.3.1.5"/>
    </reaction>
</comment>
<dbReference type="Proteomes" id="UP000013827">
    <property type="component" value="Unassembled WGS sequence"/>
</dbReference>
<dbReference type="PANTHER" id="PTHR48408">
    <property type="match status" value="1"/>
</dbReference>
<reference evidence="9" key="2">
    <citation type="submission" date="2024-10" db="UniProtKB">
        <authorList>
            <consortium name="EnsemblProtists"/>
        </authorList>
    </citation>
    <scope>IDENTIFICATION</scope>
</reference>
<dbReference type="KEGG" id="ehx:EMIHUDRAFT_61679"/>
<name>A0A0D3J4D0_EMIH1</name>
<sequence>HRSDVRPEGATQAESDANFDIIAERLGEVQAASGLKLLWGTANLFTPRRYMNGAATNPDPAVFARAAASVKKCLEVTHRLGGENYVLWGGREGYQSILNTNVRLELDNLARFLSMVAEHKHKVGFRGPLLLEPKPREPMAHQYDYDAATVLGFLRQYGLQDEFALNLEANHGTLAGHTGEHETAMAAAFGKLGSIDANRNEAAMLGWDTDMFPNDVGLATYIMDVVLKQGGLAPGGLNFDAKVRRESTDVEDLFIGHINGMDTYARGLRNAARMQAEGTMGALVDERYAGYERTALGRQIVGGRTSLEELAALVADEPEPQQRSAKVELYESIFLATMQE</sequence>
<evidence type="ECO:0000256" key="6">
    <source>
        <dbReference type="ARBA" id="ARBA00023277"/>
    </source>
</evidence>
<comment type="similarity">
    <text evidence="1 8">Belongs to the xylose isomerase family.</text>
</comment>
<dbReference type="AlphaFoldDB" id="A0A0D3J4D0"/>
<evidence type="ECO:0000256" key="4">
    <source>
        <dbReference type="ARBA" id="ARBA00022723"/>
    </source>
</evidence>
<dbReference type="Gene3D" id="3.20.20.150">
    <property type="entry name" value="Divalent-metal-dependent TIM barrel enzymes"/>
    <property type="match status" value="1"/>
</dbReference>
<dbReference type="PROSITE" id="PS51415">
    <property type="entry name" value="XYLOSE_ISOMERASE"/>
    <property type="match status" value="1"/>
</dbReference>
<dbReference type="OMA" id="MFYGHIG"/>
<dbReference type="RefSeq" id="XP_005770794.1">
    <property type="nucleotide sequence ID" value="XM_005770737.1"/>
</dbReference>
<dbReference type="GeneID" id="19046366"/>
<evidence type="ECO:0000313" key="9">
    <source>
        <dbReference type="EnsemblProtists" id="EOD18365"/>
    </source>
</evidence>
<reference evidence="10" key="1">
    <citation type="journal article" date="2013" name="Nature">
        <title>Pan genome of the phytoplankton Emiliania underpins its global distribution.</title>
        <authorList>
            <person name="Read B.A."/>
            <person name="Kegel J."/>
            <person name="Klute M.J."/>
            <person name="Kuo A."/>
            <person name="Lefebvre S.C."/>
            <person name="Maumus F."/>
            <person name="Mayer C."/>
            <person name="Miller J."/>
            <person name="Monier A."/>
            <person name="Salamov A."/>
            <person name="Young J."/>
            <person name="Aguilar M."/>
            <person name="Claverie J.M."/>
            <person name="Frickenhaus S."/>
            <person name="Gonzalez K."/>
            <person name="Herman E.K."/>
            <person name="Lin Y.C."/>
            <person name="Napier J."/>
            <person name="Ogata H."/>
            <person name="Sarno A.F."/>
            <person name="Shmutz J."/>
            <person name="Schroeder D."/>
            <person name="de Vargas C."/>
            <person name="Verret F."/>
            <person name="von Dassow P."/>
            <person name="Valentin K."/>
            <person name="Van de Peer Y."/>
            <person name="Wheeler G."/>
            <person name="Dacks J.B."/>
            <person name="Delwiche C.F."/>
            <person name="Dyhrman S.T."/>
            <person name="Glockner G."/>
            <person name="John U."/>
            <person name="Richards T."/>
            <person name="Worden A.Z."/>
            <person name="Zhang X."/>
            <person name="Grigoriev I.V."/>
            <person name="Allen A.E."/>
            <person name="Bidle K."/>
            <person name="Borodovsky M."/>
            <person name="Bowler C."/>
            <person name="Brownlee C."/>
            <person name="Cock J.M."/>
            <person name="Elias M."/>
            <person name="Gladyshev V.N."/>
            <person name="Groth M."/>
            <person name="Guda C."/>
            <person name="Hadaegh A."/>
            <person name="Iglesias-Rodriguez M.D."/>
            <person name="Jenkins J."/>
            <person name="Jones B.M."/>
            <person name="Lawson T."/>
            <person name="Leese F."/>
            <person name="Lindquist E."/>
            <person name="Lobanov A."/>
            <person name="Lomsadze A."/>
            <person name="Malik S.B."/>
            <person name="Marsh M.E."/>
            <person name="Mackinder L."/>
            <person name="Mock T."/>
            <person name="Mueller-Roeber B."/>
            <person name="Pagarete A."/>
            <person name="Parker M."/>
            <person name="Probert I."/>
            <person name="Quesneville H."/>
            <person name="Raines C."/>
            <person name="Rensing S.A."/>
            <person name="Riano-Pachon D.M."/>
            <person name="Richier S."/>
            <person name="Rokitta S."/>
            <person name="Shiraiwa Y."/>
            <person name="Soanes D.M."/>
            <person name="van der Giezen M."/>
            <person name="Wahlund T.M."/>
            <person name="Williams B."/>
            <person name="Wilson W."/>
            <person name="Wolfe G."/>
            <person name="Wurch L.L."/>
        </authorList>
    </citation>
    <scope>NUCLEOTIDE SEQUENCE</scope>
</reference>
<evidence type="ECO:0000256" key="1">
    <source>
        <dbReference type="ARBA" id="ARBA00005765"/>
    </source>
</evidence>
<evidence type="ECO:0000313" key="10">
    <source>
        <dbReference type="Proteomes" id="UP000013827"/>
    </source>
</evidence>
<keyword evidence="3 8" id="KW-0859">Xylose metabolism</keyword>
<dbReference type="PANTHER" id="PTHR48408:SF1">
    <property type="entry name" value="XYLOSE ISOMERASE"/>
    <property type="match status" value="1"/>
</dbReference>
<evidence type="ECO:0000256" key="2">
    <source>
        <dbReference type="ARBA" id="ARBA00011958"/>
    </source>
</evidence>
<proteinExistence type="inferred from homology"/>
<dbReference type="GO" id="GO:0046872">
    <property type="term" value="F:metal ion binding"/>
    <property type="evidence" value="ECO:0007669"/>
    <property type="project" value="UniProtKB-KW"/>
</dbReference>
<dbReference type="EC" id="5.3.1.5" evidence="2 8"/>
<dbReference type="PaxDb" id="2903-EOD18365"/>
<dbReference type="PRINTS" id="PR00688">
    <property type="entry name" value="XYLOSISMRASE"/>
</dbReference>
<dbReference type="EnsemblProtists" id="EOD18365">
    <property type="protein sequence ID" value="EOD18365"/>
    <property type="gene ID" value="EMIHUDRAFT_61679"/>
</dbReference>
<dbReference type="SUPFAM" id="SSF51658">
    <property type="entry name" value="Xylose isomerase-like"/>
    <property type="match status" value="1"/>
</dbReference>
<dbReference type="GO" id="GO:0009045">
    <property type="term" value="F:xylose isomerase activity"/>
    <property type="evidence" value="ECO:0007669"/>
    <property type="project" value="UniProtKB-EC"/>
</dbReference>
<keyword evidence="5 8" id="KW-0413">Isomerase</keyword>
<evidence type="ECO:0000256" key="8">
    <source>
        <dbReference type="RuleBase" id="RU000609"/>
    </source>
</evidence>
<protein>
    <recommendedName>
        <fullName evidence="2 8">Xylose isomerase</fullName>
        <ecNumber evidence="2 8">5.3.1.5</ecNumber>
    </recommendedName>
</protein>
<dbReference type="InterPro" id="IPR036237">
    <property type="entry name" value="Xyl_isomerase-like_sf"/>
</dbReference>
<evidence type="ECO:0000256" key="7">
    <source>
        <dbReference type="ARBA" id="ARBA00033659"/>
    </source>
</evidence>
<evidence type="ECO:0000256" key="3">
    <source>
        <dbReference type="ARBA" id="ARBA00022629"/>
    </source>
</evidence>
<dbReference type="HAMAP" id="MF_00455">
    <property type="entry name" value="Xylose_isom_A"/>
    <property type="match status" value="1"/>
</dbReference>
<dbReference type="NCBIfam" id="NF003998">
    <property type="entry name" value="PRK05474.1"/>
    <property type="match status" value="1"/>
</dbReference>